<feature type="domain" description="SAF" evidence="3">
    <location>
        <begin position="63"/>
        <end position="126"/>
    </location>
</feature>
<feature type="compositionally biased region" description="Basic and acidic residues" evidence="1">
    <location>
        <begin position="1"/>
        <end position="12"/>
    </location>
</feature>
<name>A0A0A0C064_9CELL</name>
<keyword evidence="2" id="KW-0812">Transmembrane</keyword>
<accession>A0A0A0C064</accession>
<dbReference type="EMBL" id="AXCY01000001">
    <property type="protein sequence ID" value="KGM12779.1"/>
    <property type="molecule type" value="Genomic_DNA"/>
</dbReference>
<dbReference type="AlphaFoldDB" id="A0A0A0C064"/>
<reference evidence="4 5" key="2">
    <citation type="journal article" date="2015" name="Stand. Genomic Sci.">
        <title>Draft genome sequence of Cellulomonas carbonis T26(T) and comparative analysis of six Cellulomonas genomes.</title>
        <authorList>
            <person name="Zhuang W."/>
            <person name="Zhang S."/>
            <person name="Xia X."/>
            <person name="Wang G."/>
        </authorList>
    </citation>
    <scope>NUCLEOTIDE SEQUENCE [LARGE SCALE GENOMIC DNA]</scope>
    <source>
        <strain evidence="4 5">T26</strain>
    </source>
</reference>
<dbReference type="RefSeq" id="WP_052425748.1">
    <property type="nucleotide sequence ID" value="NZ_AXCY01000001.1"/>
</dbReference>
<feature type="region of interest" description="Disordered" evidence="1">
    <location>
        <begin position="1"/>
        <end position="31"/>
    </location>
</feature>
<dbReference type="OrthoDB" id="4823962at2"/>
<proteinExistence type="predicted"/>
<keyword evidence="2" id="KW-0472">Membrane</keyword>
<protein>
    <recommendedName>
        <fullName evidence="3">SAF domain-containing protein</fullName>
    </recommendedName>
</protein>
<evidence type="ECO:0000313" key="5">
    <source>
        <dbReference type="Proteomes" id="UP000029839"/>
    </source>
</evidence>
<dbReference type="SMART" id="SM00858">
    <property type="entry name" value="SAF"/>
    <property type="match status" value="1"/>
</dbReference>
<reference evidence="4 5" key="1">
    <citation type="submission" date="2013-08" db="EMBL/GenBank/DDBJ databases">
        <title>Genome sequencing of Cellulomonas carbonis T26.</title>
        <authorList>
            <person name="Chen F."/>
            <person name="Li Y."/>
            <person name="Wang G."/>
        </authorList>
    </citation>
    <scope>NUCLEOTIDE SEQUENCE [LARGE SCALE GENOMIC DNA]</scope>
    <source>
        <strain evidence="4 5">T26</strain>
    </source>
</reference>
<evidence type="ECO:0000256" key="2">
    <source>
        <dbReference type="SAM" id="Phobius"/>
    </source>
</evidence>
<comment type="caution">
    <text evidence="4">The sequence shown here is derived from an EMBL/GenBank/DDBJ whole genome shotgun (WGS) entry which is preliminary data.</text>
</comment>
<evidence type="ECO:0000259" key="3">
    <source>
        <dbReference type="SMART" id="SM00858"/>
    </source>
</evidence>
<keyword evidence="5" id="KW-1185">Reference proteome</keyword>
<dbReference type="Pfam" id="PF08666">
    <property type="entry name" value="SAF"/>
    <property type="match status" value="1"/>
</dbReference>
<feature type="transmembrane region" description="Helical" evidence="2">
    <location>
        <begin position="37"/>
        <end position="57"/>
    </location>
</feature>
<sequence length="227" mass="22545">MATSTETHRRETPATPSAGPQRLAPVVPPRGRRRPGLITAGVALSALGALLAVWLVASAGDRTDVVMLARDVPYGAAISADDLTTTAVAVDPSVATVAADGGAALIGQLATSNLVAGSLLAPSDVAPTGPPGPGEALVPLPATADRLPASGLRAGDRLLVVDTPTQAADPPTEDPETFEVVVARVGSPDLNGVSVVDVVASAADGPAIAARAATGRFALVLLAREEP</sequence>
<gene>
    <name evidence="4" type="ORF">N868_00455</name>
</gene>
<dbReference type="InterPro" id="IPR013974">
    <property type="entry name" value="SAF"/>
</dbReference>
<dbReference type="Proteomes" id="UP000029839">
    <property type="component" value="Unassembled WGS sequence"/>
</dbReference>
<keyword evidence="2" id="KW-1133">Transmembrane helix</keyword>
<evidence type="ECO:0000313" key="4">
    <source>
        <dbReference type="EMBL" id="KGM12779.1"/>
    </source>
</evidence>
<dbReference type="CDD" id="cd11614">
    <property type="entry name" value="SAF_CpaB_FlgA_like"/>
    <property type="match status" value="1"/>
</dbReference>
<organism evidence="4 5">
    <name type="scientific">Cellulomonas carbonis T26</name>
    <dbReference type="NCBI Taxonomy" id="947969"/>
    <lineage>
        <taxon>Bacteria</taxon>
        <taxon>Bacillati</taxon>
        <taxon>Actinomycetota</taxon>
        <taxon>Actinomycetes</taxon>
        <taxon>Micrococcales</taxon>
        <taxon>Cellulomonadaceae</taxon>
        <taxon>Cellulomonas</taxon>
    </lineage>
</organism>
<evidence type="ECO:0000256" key="1">
    <source>
        <dbReference type="SAM" id="MobiDB-lite"/>
    </source>
</evidence>